<dbReference type="Gene3D" id="1.10.640.10">
    <property type="entry name" value="Haem peroxidase domain superfamily, animal type"/>
    <property type="match status" value="1"/>
</dbReference>
<gene>
    <name evidence="2" type="ORF">TCEB3V08_LOCUS34</name>
</gene>
<dbReference type="PANTHER" id="PTHR11475">
    <property type="entry name" value="OXIDASE/PEROXIDASE"/>
    <property type="match status" value="1"/>
</dbReference>
<dbReference type="GO" id="GO:0006979">
    <property type="term" value="P:response to oxidative stress"/>
    <property type="evidence" value="ECO:0007669"/>
    <property type="project" value="InterPro"/>
</dbReference>
<protein>
    <submittedName>
        <fullName evidence="2">Uncharacterized protein</fullName>
    </submittedName>
</protein>
<reference evidence="2" key="1">
    <citation type="submission" date="2020-11" db="EMBL/GenBank/DDBJ databases">
        <authorList>
            <person name="Tran Van P."/>
        </authorList>
    </citation>
    <scope>NUCLEOTIDE SEQUENCE</scope>
</reference>
<organism evidence="2">
    <name type="scientific">Timema cristinae</name>
    <name type="common">Walking stick</name>
    <dbReference type="NCBI Taxonomy" id="61476"/>
    <lineage>
        <taxon>Eukaryota</taxon>
        <taxon>Metazoa</taxon>
        <taxon>Ecdysozoa</taxon>
        <taxon>Arthropoda</taxon>
        <taxon>Hexapoda</taxon>
        <taxon>Insecta</taxon>
        <taxon>Pterygota</taxon>
        <taxon>Neoptera</taxon>
        <taxon>Polyneoptera</taxon>
        <taxon>Phasmatodea</taxon>
        <taxon>Timematodea</taxon>
        <taxon>Timematoidea</taxon>
        <taxon>Timematidae</taxon>
        <taxon>Timema</taxon>
    </lineage>
</organism>
<evidence type="ECO:0000256" key="1">
    <source>
        <dbReference type="ARBA" id="ARBA00022559"/>
    </source>
</evidence>
<evidence type="ECO:0000313" key="2">
    <source>
        <dbReference type="EMBL" id="CAD7391995.1"/>
    </source>
</evidence>
<dbReference type="InterPro" id="IPR019791">
    <property type="entry name" value="Haem_peroxidase_animal"/>
</dbReference>
<dbReference type="GO" id="GO:0020037">
    <property type="term" value="F:heme binding"/>
    <property type="evidence" value="ECO:0007669"/>
    <property type="project" value="InterPro"/>
</dbReference>
<dbReference type="SUPFAM" id="SSF48113">
    <property type="entry name" value="Heme-dependent peroxidases"/>
    <property type="match status" value="1"/>
</dbReference>
<dbReference type="EMBL" id="OC316484">
    <property type="protein sequence ID" value="CAD7391995.1"/>
    <property type="molecule type" value="Genomic_DNA"/>
</dbReference>
<keyword evidence="1" id="KW-0575">Peroxidase</keyword>
<name>A0A7R9C8N0_TIMCR</name>
<accession>A0A7R9C8N0</accession>
<keyword evidence="1" id="KW-0560">Oxidoreductase</keyword>
<sequence>MDLFVWSVDDVDMYTGMLSEFPVEGGVLGPTVSCLITDQFLRLKFGDRFWYETPQQPQAFTPGKYSEHVNNDRQLDEIRKTTLAGLICDTSDSVEQLQPYVMRSTKTDNTPVKCSSVPRPNLSLWKETDGEFVKTGSTRLKLGASVAVPQVIKAVPKTIRIGARVTGGSITMNSGTWKPTFPVTIPVSPFDAIATSDEVPSVEAPTYGHSIVWRGTLSEISPSGDLTISATFSLPKYVHGTNLFFIEWLNGNIQFHLNTIWNATGKSLLPATGLFSSSVHFKDTWKYSYLKDVDPWLFEPSLSLKNDFSANPNVVLEPKTGCAVIILLGSYSSDRSLFLWSGELTLVLSPATEEIAMPTSSKLFVKQSNVNSLTDAIPSTTRVVAAVTGGSVSTISGSWTSTFPVGIPVYPFNDVASSYIADALADTTLPVYGHGIIWQGTVLKPSSSDTLQVSGSFSLPRFMHGDPSTFSIQWLNGDFTFQLQPLYNITGLDSLPITDVFSSSVYFQERKEYAYLKNLPPPSSGSLPVSFTSTPSVVGGPDVRHAPIIMLGTYSLDRSIFWWSGNASLYVKNKILPMTSQVSWSEKNKESVNAKLSNLNEGASSSDLQEIEPIPKTLTLSAKVMGGSFTTNSGTWKSNFPVTLPVISFDAISKTDEVPAVKPLTYGHGILWRGTLSEILPSGDLTLSATFSLPRYVHGPEIFDMEWLNGNIQLQLHTLSNVTGKNLLPVNGLFYSSVHFKETWQYSYLKDVDPLLFEPNLSLKNDFSVNPDIVYEPKTGQGVIILLGTYTSDHSSFIWSGDLTLVLSTATEEIAMPTSSKLFVKQSNVNSLTDAIPSTTRVVAAVTGGSVSTSSGSWTSTFPVGIPVYPFNDVASSYIADALADTTLPVYGHGIIWQGTVSKPSSSDTLQVSGSFSLPSWTSTFPVGIPVYPFNDVASSYIADALADTTLPVYGHGIIWQGTVSKPSSSDTLQVSGSFSLPRFMHGDPSTFSIQWLNGDFTFQLQPLYNITGLDSLPITDVFSSSVYFQERKEYAYLKNLPPPSSGSLPVSFTSTPSVVGGPDVRHAPLVLLGAYSLDESVFWWSGKTSLYIRNKIPSFIKQDYSSNVKSIKKTNENNIGLPVLKDSVKNTEVAVSLKVKSGEMSAYLKNESEPEFKWDGNLPLNIPYPLFDKQLLTASDTLVTPVMGQGIIWSANLSNNFTSGDRLNGEFSFTRYVHGNISSTSAVEFWRGSFTFDIDLATNTSLEGLVNPDITFTSPVYFTSTPVVPITTTLFSSETAASTQAPIILEGNFSSDRSFFLWTGDAKLIIPTMKLLESSAKSVTKVSVGAEVTSGNISVSGTNVWSGSLPVPIPVLKTKPLSSGTPIFGNKISWSGNLVTNSSEEVKFTGTFSSQNLTGGLPLSGDFSFDLSLLWNTTVNGLVKPSSVYSSIIILKDMKASQSTKQVLSSTPMSVGVSDSLIPIILKGSYSPDNTIFYWSGNAIISFPK</sequence>
<dbReference type="InterPro" id="IPR037120">
    <property type="entry name" value="Haem_peroxidase_sf_animal"/>
</dbReference>
<dbReference type="Pfam" id="PF03098">
    <property type="entry name" value="An_peroxidase"/>
    <property type="match status" value="1"/>
</dbReference>
<dbReference type="InterPro" id="IPR010255">
    <property type="entry name" value="Haem_peroxidase_sf"/>
</dbReference>
<proteinExistence type="predicted"/>
<dbReference type="GO" id="GO:0004601">
    <property type="term" value="F:peroxidase activity"/>
    <property type="evidence" value="ECO:0007669"/>
    <property type="project" value="UniProtKB-KW"/>
</dbReference>
<dbReference type="PANTHER" id="PTHR11475:SF141">
    <property type="entry name" value="CARDINAL"/>
    <property type="match status" value="1"/>
</dbReference>
<dbReference type="PROSITE" id="PS50292">
    <property type="entry name" value="PEROXIDASE_3"/>
    <property type="match status" value="1"/>
</dbReference>